<dbReference type="PANTHER" id="PTHR30283:SF4">
    <property type="entry name" value="PEROXIDE STRESS RESISTANCE PROTEIN YAAA"/>
    <property type="match status" value="1"/>
</dbReference>
<dbReference type="PANTHER" id="PTHR30283">
    <property type="entry name" value="PEROXIDE STRESS RESPONSE PROTEIN YAAA"/>
    <property type="match status" value="1"/>
</dbReference>
<protein>
    <recommendedName>
        <fullName evidence="1">UPF0246 protein FSS13T_15180</fullName>
    </recommendedName>
</protein>
<keyword evidence="3" id="KW-1185">Reference proteome</keyword>
<accession>A0ABN0QGG3</accession>
<dbReference type="InterPro" id="IPR005583">
    <property type="entry name" value="YaaA"/>
</dbReference>
<evidence type="ECO:0000313" key="3">
    <source>
        <dbReference type="Proteomes" id="UP000018234"/>
    </source>
</evidence>
<gene>
    <name evidence="2" type="ORF">FSS13T_15180</name>
</gene>
<evidence type="ECO:0000313" key="2">
    <source>
        <dbReference type="EMBL" id="ESU25727.1"/>
    </source>
</evidence>
<sequence length="269" mass="31083">MVLELEFVLLKTIKKQTMKIVISPAKSLDFEKELPTAQYTEACFLKEANSVHKVLKKKKPKQLMELMDISDKLADLNWQRNQEWATPFTPDNARPAVYAFNGDVYLGLDVYNLPIEKVAVLQDKLRILSGLYGLLKPLDLMQPYRLEMGTQLPIGKNKNLYELWKTKITKELNKELKKGDLFLNLASNEYFSAVDVKTLKVPVITPEFRDYKDGKLKMISFFAKKARGMMVRYIIDTNAETLEELKGFNYEGYKFDESLSKGNTLVFTR</sequence>
<dbReference type="Pfam" id="PF03883">
    <property type="entry name" value="H2O2_YaaD"/>
    <property type="match status" value="1"/>
</dbReference>
<dbReference type="EMBL" id="AVFO01000027">
    <property type="protein sequence ID" value="ESU25727.1"/>
    <property type="molecule type" value="Genomic_DNA"/>
</dbReference>
<evidence type="ECO:0000256" key="1">
    <source>
        <dbReference type="HAMAP-Rule" id="MF_00652"/>
    </source>
</evidence>
<reference evidence="2 3" key="1">
    <citation type="submission" date="2013-08" db="EMBL/GenBank/DDBJ databases">
        <title>Flavobacterium saliperosum type strain genome sequencing.</title>
        <authorList>
            <person name="Lee K."/>
            <person name="Yi H."/>
            <person name="Park S."/>
            <person name="Chun J."/>
        </authorList>
    </citation>
    <scope>NUCLEOTIDE SEQUENCE [LARGE SCALE GENOMIC DNA]</scope>
    <source>
        <strain evidence="2 3">S13</strain>
    </source>
</reference>
<dbReference type="NCBIfam" id="NF002542">
    <property type="entry name" value="PRK02101.1-3"/>
    <property type="match status" value="1"/>
</dbReference>
<dbReference type="Proteomes" id="UP000018234">
    <property type="component" value="Unassembled WGS sequence"/>
</dbReference>
<comment type="caution">
    <text evidence="2">The sequence shown here is derived from an EMBL/GenBank/DDBJ whole genome shotgun (WGS) entry which is preliminary data.</text>
</comment>
<comment type="similarity">
    <text evidence="1">Belongs to the UPF0246 family.</text>
</comment>
<organism evidence="2 3">
    <name type="scientific">Flavobacterium saliperosum S13</name>
    <dbReference type="NCBI Taxonomy" id="1341155"/>
    <lineage>
        <taxon>Bacteria</taxon>
        <taxon>Pseudomonadati</taxon>
        <taxon>Bacteroidota</taxon>
        <taxon>Flavobacteriia</taxon>
        <taxon>Flavobacteriales</taxon>
        <taxon>Flavobacteriaceae</taxon>
        <taxon>Flavobacterium</taxon>
    </lineage>
</organism>
<proteinExistence type="inferred from homology"/>
<name>A0ABN0QGG3_9FLAO</name>
<dbReference type="HAMAP" id="MF_00652">
    <property type="entry name" value="UPF0246"/>
    <property type="match status" value="1"/>
</dbReference>